<organism evidence="1 2">
    <name type="scientific">Desulfocurvibacter africanus PCS</name>
    <dbReference type="NCBI Taxonomy" id="1262666"/>
    <lineage>
        <taxon>Bacteria</taxon>
        <taxon>Pseudomonadati</taxon>
        <taxon>Thermodesulfobacteriota</taxon>
        <taxon>Desulfovibrionia</taxon>
        <taxon>Desulfovibrionales</taxon>
        <taxon>Desulfovibrionaceae</taxon>
        <taxon>Desulfocurvibacter</taxon>
    </lineage>
</organism>
<dbReference type="Proteomes" id="UP000011922">
    <property type="component" value="Unassembled WGS sequence"/>
</dbReference>
<name>M5Q218_DESAF</name>
<evidence type="ECO:0000313" key="1">
    <source>
        <dbReference type="EMBL" id="EMG38066.1"/>
    </source>
</evidence>
<sequence>MRISRQSMALVGISLVLILAVILFGILPERHSQDELRARMAELQTELDARKNLRPLRKSLEREKAEAKRLSSLELASEKRTSLPVQEIVPALAKLAGKVGLKDARILPQPETLDAAALTMRVTAVLRGDLESLRRFLLVLAAAPFVQDVETLEISRPDQRLEFAVGLRLKLENTRPGKDKAIGNARSGQANDQA</sequence>
<protein>
    <submittedName>
        <fullName evidence="1">Uncharacterized protein</fullName>
    </submittedName>
</protein>
<proteinExistence type="predicted"/>
<dbReference type="AlphaFoldDB" id="M5Q218"/>
<comment type="caution">
    <text evidence="1">The sequence shown here is derived from an EMBL/GenBank/DDBJ whole genome shotgun (WGS) entry which is preliminary data.</text>
</comment>
<evidence type="ECO:0000313" key="2">
    <source>
        <dbReference type="Proteomes" id="UP000011922"/>
    </source>
</evidence>
<dbReference type="PATRIC" id="fig|1262666.3.peg.1132"/>
<gene>
    <name evidence="1" type="ORF">PCS_01113</name>
</gene>
<accession>M5Q218</accession>
<dbReference type="EMBL" id="AOSV01000010">
    <property type="protein sequence ID" value="EMG38066.1"/>
    <property type="molecule type" value="Genomic_DNA"/>
</dbReference>
<reference evidence="1 2" key="1">
    <citation type="journal article" date="2013" name="Genome Announc.">
        <title>Draft Genome Sequence for Desulfovibrio africanus Strain PCS.</title>
        <authorList>
            <person name="Brown S.D."/>
            <person name="Utturkar S.M."/>
            <person name="Arkin A.P."/>
            <person name="Deutschbauer A.M."/>
            <person name="Elias D.A."/>
            <person name="Hazen T.C."/>
            <person name="Chakraborty R."/>
        </authorList>
    </citation>
    <scope>NUCLEOTIDE SEQUENCE [LARGE SCALE GENOMIC DNA]</scope>
    <source>
        <strain evidence="1 2">PCS</strain>
    </source>
</reference>